<reference evidence="8 9" key="1">
    <citation type="submission" date="2017-07" db="EMBL/GenBank/DDBJ databases">
        <title>Leptospira spp. isolated from tropical soils.</title>
        <authorList>
            <person name="Thibeaux R."/>
            <person name="Iraola G."/>
            <person name="Ferres I."/>
            <person name="Bierque E."/>
            <person name="Girault D."/>
            <person name="Soupe-Gilbert M.-E."/>
            <person name="Picardeau M."/>
            <person name="Goarant C."/>
        </authorList>
    </citation>
    <scope>NUCLEOTIDE SEQUENCE [LARGE SCALE GENOMIC DNA]</scope>
    <source>
        <strain evidence="7 9">FH1-B-B1</strain>
        <strain evidence="6 8">FH1-B-C1</strain>
    </source>
</reference>
<proteinExistence type="predicted"/>
<evidence type="ECO:0000313" key="7">
    <source>
        <dbReference type="EMBL" id="PJZ74246.1"/>
    </source>
</evidence>
<dbReference type="RefSeq" id="WP_100712979.1">
    <property type="nucleotide sequence ID" value="NZ_NPDY01000003.1"/>
</dbReference>
<feature type="domain" description="HTH tetR-type" evidence="5">
    <location>
        <begin position="13"/>
        <end position="73"/>
    </location>
</feature>
<keyword evidence="8" id="KW-1185">Reference proteome</keyword>
<dbReference type="EMBL" id="NPDZ01000002">
    <property type="protein sequence ID" value="PJZ74246.1"/>
    <property type="molecule type" value="Genomic_DNA"/>
</dbReference>
<keyword evidence="3" id="KW-0804">Transcription</keyword>
<dbReference type="PANTHER" id="PTHR47506">
    <property type="entry name" value="TRANSCRIPTIONAL REGULATORY PROTEIN"/>
    <property type="match status" value="1"/>
</dbReference>
<keyword evidence="1" id="KW-0805">Transcription regulation</keyword>
<dbReference type="SUPFAM" id="SSF48498">
    <property type="entry name" value="Tetracyclin repressor-like, C-terminal domain"/>
    <property type="match status" value="1"/>
</dbReference>
<sequence>MKKVAPKRKRNLEATRSQILGVAFENFFKQGFQGTSMDDLVMSTQLTKGAFYHQFPTKLVLGYAVVDEVLKPLILNRWIKPLNEYEDVLKGILNLMQNNIGDTPPEILKFGCPLNNLVQEMSPVDKGFKTRLQSALSLWIEELEKHLIRAKKSGYIKKEINTNEAASFIVMAHEGFYGLIKGVGNPKLFGILFRSMKRYFDSIAS</sequence>
<dbReference type="InterPro" id="IPR036271">
    <property type="entry name" value="Tet_transcr_reg_TetR-rel_C_sf"/>
</dbReference>
<dbReference type="InterPro" id="IPR009057">
    <property type="entry name" value="Homeodomain-like_sf"/>
</dbReference>
<dbReference type="PROSITE" id="PS50977">
    <property type="entry name" value="HTH_TETR_2"/>
    <property type="match status" value="1"/>
</dbReference>
<evidence type="ECO:0000313" key="6">
    <source>
        <dbReference type="EMBL" id="PJZ70410.1"/>
    </source>
</evidence>
<dbReference type="AlphaFoldDB" id="A0A2M9ZQ98"/>
<accession>A0A2M9ZQ98</accession>
<dbReference type="InterPro" id="IPR001647">
    <property type="entry name" value="HTH_TetR"/>
</dbReference>
<feature type="DNA-binding region" description="H-T-H motif" evidence="4">
    <location>
        <begin position="36"/>
        <end position="55"/>
    </location>
</feature>
<keyword evidence="2 4" id="KW-0238">DNA-binding</keyword>
<evidence type="ECO:0000313" key="8">
    <source>
        <dbReference type="Proteomes" id="UP000231962"/>
    </source>
</evidence>
<name>A0A2M9ZQ98_9LEPT</name>
<dbReference type="OrthoDB" id="9814200at2"/>
<dbReference type="Proteomes" id="UP000231962">
    <property type="component" value="Unassembled WGS sequence"/>
</dbReference>
<dbReference type="PANTHER" id="PTHR47506:SF1">
    <property type="entry name" value="HTH-TYPE TRANSCRIPTIONAL REGULATOR YJDC"/>
    <property type="match status" value="1"/>
</dbReference>
<dbReference type="EMBL" id="NPDY01000003">
    <property type="protein sequence ID" value="PJZ70410.1"/>
    <property type="molecule type" value="Genomic_DNA"/>
</dbReference>
<dbReference type="Pfam" id="PF00440">
    <property type="entry name" value="TetR_N"/>
    <property type="match status" value="1"/>
</dbReference>
<organism evidence="7 9">
    <name type="scientific">Leptospira perolatii</name>
    <dbReference type="NCBI Taxonomy" id="2023191"/>
    <lineage>
        <taxon>Bacteria</taxon>
        <taxon>Pseudomonadati</taxon>
        <taxon>Spirochaetota</taxon>
        <taxon>Spirochaetia</taxon>
        <taxon>Leptospirales</taxon>
        <taxon>Leptospiraceae</taxon>
        <taxon>Leptospira</taxon>
    </lineage>
</organism>
<evidence type="ECO:0000256" key="2">
    <source>
        <dbReference type="ARBA" id="ARBA00023125"/>
    </source>
</evidence>
<evidence type="ECO:0000256" key="3">
    <source>
        <dbReference type="ARBA" id="ARBA00023163"/>
    </source>
</evidence>
<dbReference type="InterPro" id="IPR011075">
    <property type="entry name" value="TetR_C"/>
</dbReference>
<evidence type="ECO:0000256" key="4">
    <source>
        <dbReference type="PROSITE-ProRule" id="PRU00335"/>
    </source>
</evidence>
<dbReference type="Gene3D" id="1.10.357.10">
    <property type="entry name" value="Tetracycline Repressor, domain 2"/>
    <property type="match status" value="1"/>
</dbReference>
<comment type="caution">
    <text evidence="7">The sequence shown here is derived from an EMBL/GenBank/DDBJ whole genome shotgun (WGS) entry which is preliminary data.</text>
</comment>
<protein>
    <submittedName>
        <fullName evidence="7">Transcriptional regulator</fullName>
    </submittedName>
</protein>
<evidence type="ECO:0000259" key="5">
    <source>
        <dbReference type="PROSITE" id="PS50977"/>
    </source>
</evidence>
<dbReference type="GO" id="GO:0003677">
    <property type="term" value="F:DNA binding"/>
    <property type="evidence" value="ECO:0007669"/>
    <property type="project" value="UniProtKB-UniRule"/>
</dbReference>
<evidence type="ECO:0000256" key="1">
    <source>
        <dbReference type="ARBA" id="ARBA00023015"/>
    </source>
</evidence>
<dbReference type="Proteomes" id="UP000231990">
    <property type="component" value="Unassembled WGS sequence"/>
</dbReference>
<dbReference type="SUPFAM" id="SSF46689">
    <property type="entry name" value="Homeodomain-like"/>
    <property type="match status" value="1"/>
</dbReference>
<gene>
    <name evidence="6" type="ORF">CH360_05295</name>
    <name evidence="7" type="ORF">CH373_04875</name>
</gene>
<evidence type="ECO:0000313" key="9">
    <source>
        <dbReference type="Proteomes" id="UP000231990"/>
    </source>
</evidence>
<dbReference type="Pfam" id="PF16925">
    <property type="entry name" value="TetR_C_13"/>
    <property type="match status" value="1"/>
</dbReference>